<protein>
    <recommendedName>
        <fullName evidence="4">serine-type D-Ala-D-Ala carboxypeptidase</fullName>
        <ecNumber evidence="4">3.4.16.4</ecNumber>
    </recommendedName>
</protein>
<dbReference type="SUPFAM" id="SSF56519">
    <property type="entry name" value="Penicillin binding protein dimerisation domain"/>
    <property type="match status" value="1"/>
</dbReference>
<dbReference type="Gene3D" id="3.10.450.100">
    <property type="entry name" value="NTF2-like, domain 1"/>
    <property type="match status" value="1"/>
</dbReference>
<evidence type="ECO:0000256" key="7">
    <source>
        <dbReference type="SAM" id="SignalP"/>
    </source>
</evidence>
<comment type="catalytic activity">
    <reaction evidence="6">
        <text>Preferential cleavage: (Ac)2-L-Lys-D-Ala-|-D-Ala. Also transpeptidation of peptidyl-alanyl moieties that are N-acyl substituents of D-alanine.</text>
        <dbReference type="EC" id="3.4.16.4"/>
    </reaction>
</comment>
<feature type="domain" description="Penicillin-binding protein dimerisation" evidence="9">
    <location>
        <begin position="160"/>
        <end position="323"/>
    </location>
</feature>
<feature type="domain" description="Penicillin-binding protein transpeptidase" evidence="8">
    <location>
        <begin position="361"/>
        <end position="661"/>
    </location>
</feature>
<dbReference type="Pfam" id="PF00905">
    <property type="entry name" value="Transpeptidase"/>
    <property type="match status" value="1"/>
</dbReference>
<comment type="pathway">
    <text evidence="2">Cell wall biogenesis; peptidoglycan biosynthesis.</text>
</comment>
<keyword evidence="5" id="KW-0472">Membrane</keyword>
<accession>A0ABQ1NK93</accession>
<evidence type="ECO:0000256" key="2">
    <source>
        <dbReference type="ARBA" id="ARBA00004752"/>
    </source>
</evidence>
<dbReference type="Gene3D" id="3.90.1310.10">
    <property type="entry name" value="Penicillin-binding protein 2a (Domain 2)"/>
    <property type="match status" value="1"/>
</dbReference>
<dbReference type="InterPro" id="IPR001460">
    <property type="entry name" value="PCN-bd_Tpept"/>
</dbReference>
<evidence type="ECO:0000256" key="1">
    <source>
        <dbReference type="ARBA" id="ARBA00004370"/>
    </source>
</evidence>
<gene>
    <name evidence="11" type="primary">pbpC</name>
    <name evidence="11" type="ORF">GCM10007216_07200</name>
</gene>
<dbReference type="InterPro" id="IPR036138">
    <property type="entry name" value="PBP_dimer_sf"/>
</dbReference>
<dbReference type="Pfam" id="PF05223">
    <property type="entry name" value="MecA_N"/>
    <property type="match status" value="1"/>
</dbReference>
<dbReference type="PROSITE" id="PS51257">
    <property type="entry name" value="PROKAR_LIPOPROTEIN"/>
    <property type="match status" value="1"/>
</dbReference>
<dbReference type="Pfam" id="PF03717">
    <property type="entry name" value="PBP_dimer"/>
    <property type="match status" value="1"/>
</dbReference>
<dbReference type="InterPro" id="IPR032710">
    <property type="entry name" value="NTF2-like_dom_sf"/>
</dbReference>
<name>A0ABQ1NK93_9BACI</name>
<dbReference type="EC" id="3.4.16.4" evidence="4"/>
<dbReference type="InterPro" id="IPR007887">
    <property type="entry name" value="MecA_N"/>
</dbReference>
<feature type="domain" description="NTF2-like N-terminal transpeptidase" evidence="10">
    <location>
        <begin position="27"/>
        <end position="153"/>
    </location>
</feature>
<keyword evidence="7" id="KW-0732">Signal</keyword>
<dbReference type="SUPFAM" id="SSF56601">
    <property type="entry name" value="beta-lactamase/transpeptidase-like"/>
    <property type="match status" value="1"/>
</dbReference>
<proteinExistence type="inferred from homology"/>
<dbReference type="EMBL" id="BMCJ01000001">
    <property type="protein sequence ID" value="GGC79280.1"/>
    <property type="molecule type" value="Genomic_DNA"/>
</dbReference>
<dbReference type="PANTHER" id="PTHR30627">
    <property type="entry name" value="PEPTIDOGLYCAN D,D-TRANSPEPTIDASE"/>
    <property type="match status" value="1"/>
</dbReference>
<dbReference type="InterPro" id="IPR005311">
    <property type="entry name" value="PBP_dimer"/>
</dbReference>
<evidence type="ECO:0000259" key="9">
    <source>
        <dbReference type="Pfam" id="PF03717"/>
    </source>
</evidence>
<evidence type="ECO:0000259" key="8">
    <source>
        <dbReference type="Pfam" id="PF00905"/>
    </source>
</evidence>
<comment type="similarity">
    <text evidence="3">Belongs to the transpeptidase family.</text>
</comment>
<dbReference type="Gene3D" id="3.40.710.10">
    <property type="entry name" value="DD-peptidase/beta-lactamase superfamily"/>
    <property type="match status" value="1"/>
</dbReference>
<evidence type="ECO:0000313" key="11">
    <source>
        <dbReference type="EMBL" id="GGC79280.1"/>
    </source>
</evidence>
<dbReference type="RefSeq" id="WP_062445430.1">
    <property type="nucleotide sequence ID" value="NZ_BMCJ01000001.1"/>
</dbReference>
<organism evidence="11 12">
    <name type="scientific">Thalassobacillus devorans</name>
    <dbReference type="NCBI Taxonomy" id="279813"/>
    <lineage>
        <taxon>Bacteria</taxon>
        <taxon>Bacillati</taxon>
        <taxon>Bacillota</taxon>
        <taxon>Bacilli</taxon>
        <taxon>Bacillales</taxon>
        <taxon>Bacillaceae</taxon>
        <taxon>Thalassobacillus</taxon>
    </lineage>
</organism>
<dbReference type="InterPro" id="IPR050515">
    <property type="entry name" value="Beta-lactam/transpept"/>
</dbReference>
<evidence type="ECO:0000256" key="4">
    <source>
        <dbReference type="ARBA" id="ARBA00012448"/>
    </source>
</evidence>
<evidence type="ECO:0000256" key="3">
    <source>
        <dbReference type="ARBA" id="ARBA00007171"/>
    </source>
</evidence>
<comment type="caution">
    <text evidence="11">The sequence shown here is derived from an EMBL/GenBank/DDBJ whole genome shotgun (WGS) entry which is preliminary data.</text>
</comment>
<dbReference type="Gene3D" id="3.30.1390.30">
    <property type="entry name" value="Penicillin-binding protein 2a, domain 3"/>
    <property type="match status" value="1"/>
</dbReference>
<keyword evidence="12" id="KW-1185">Reference proteome</keyword>
<dbReference type="PANTHER" id="PTHR30627:SF25">
    <property type="entry name" value="PENICILLIN-BINDING PROTEIN 3"/>
    <property type="match status" value="1"/>
</dbReference>
<feature type="chain" id="PRO_5045039621" description="serine-type D-Ala-D-Ala carboxypeptidase" evidence="7">
    <location>
        <begin position="20"/>
        <end position="669"/>
    </location>
</feature>
<evidence type="ECO:0000259" key="10">
    <source>
        <dbReference type="Pfam" id="PF05223"/>
    </source>
</evidence>
<evidence type="ECO:0000313" key="12">
    <source>
        <dbReference type="Proteomes" id="UP000619534"/>
    </source>
</evidence>
<dbReference type="SUPFAM" id="SSF54427">
    <property type="entry name" value="NTF2-like"/>
    <property type="match status" value="1"/>
</dbReference>
<dbReference type="InterPro" id="IPR012338">
    <property type="entry name" value="Beta-lactam/transpept-like"/>
</dbReference>
<feature type="signal peptide" evidence="7">
    <location>
        <begin position="1"/>
        <end position="19"/>
    </location>
</feature>
<comment type="subcellular location">
    <subcellularLocation>
        <location evidence="1">Membrane</location>
    </subcellularLocation>
</comment>
<evidence type="ECO:0000256" key="6">
    <source>
        <dbReference type="ARBA" id="ARBA00034000"/>
    </source>
</evidence>
<dbReference type="Proteomes" id="UP000619534">
    <property type="component" value="Unassembled WGS sequence"/>
</dbReference>
<reference evidence="12" key="1">
    <citation type="journal article" date="2019" name="Int. J. Syst. Evol. Microbiol.">
        <title>The Global Catalogue of Microorganisms (GCM) 10K type strain sequencing project: providing services to taxonomists for standard genome sequencing and annotation.</title>
        <authorList>
            <consortium name="The Broad Institute Genomics Platform"/>
            <consortium name="The Broad Institute Genome Sequencing Center for Infectious Disease"/>
            <person name="Wu L."/>
            <person name="Ma J."/>
        </authorList>
    </citation>
    <scope>NUCLEOTIDE SEQUENCE [LARGE SCALE GENOMIC DNA]</scope>
    <source>
        <strain evidence="12">CCM 7282</strain>
    </source>
</reference>
<evidence type="ECO:0000256" key="5">
    <source>
        <dbReference type="ARBA" id="ARBA00023136"/>
    </source>
</evidence>
<sequence length="669" mass="74488">MRKLTVLLLLALLTVVAAACNNEEKPTAEERFTEYIALWEDGKFEEMYEMMSASSKEEFSKEEAVERFEKIYQDVGIEELKVDFEQKEEEDAEDETEKTIPFQVSMTSVAGDIEFDYEATWSKEEREADGETEENWYVNWNPGFIFPEIADGQGVGITSVPAERGEIFDRNGDGLAINDDFIEFGVVPGQLGEEEEETKEKLAELLDMSIEAIDQKLDAGWVKEDSFVPLKKIPAEEKERVEAIADIEASTSREATGRYYPYGEAAAHLTGYIRQVTAEDLEKLDDEKYNSNSVIGHGGIEAEFEETLSGKPGVEVYAVDEETDERTTIAETEVEHGEDVELTVDAEVQEKIYQSYEGEAGATAAINPTTGETLALVSSPAIDPNLRVYGTNQKIDDELEPSLNRSMHTFAPGSVVKPITAAIAMTNGAIGPEETMDINGKTWAKDDGSWGGYEISRVTEFNGPVDVTNALIRSDNIFFARTALKMEPETFRSGLEDFGFNEEIPYDYPLYNSQISNEDTFRDDLLMANTAYGQGQMEMSVLHLATAYTPFFNEGNLLKPTIVQSDNTLDVWKENVTDPQYNDVIKNALRQVVAHEAGTARAANIEGKALAGKTGTAELKRTKEEDGKENGWFVVYPSENTDILLAMMKENAKSGDVVEQAADLFRNME</sequence>